<dbReference type="InterPro" id="IPR032466">
    <property type="entry name" value="Metal_Hydrolase"/>
</dbReference>
<evidence type="ECO:0000256" key="2">
    <source>
        <dbReference type="ARBA" id="ARBA00022723"/>
    </source>
</evidence>
<gene>
    <name evidence="5" type="ORF">EH243_17955</name>
</gene>
<dbReference type="AlphaFoldDB" id="A0A430KLG3"/>
<organism evidence="5 6">
    <name type="scientific">Amphritea opalescens</name>
    <dbReference type="NCBI Taxonomy" id="2490544"/>
    <lineage>
        <taxon>Bacteria</taxon>
        <taxon>Pseudomonadati</taxon>
        <taxon>Pseudomonadota</taxon>
        <taxon>Gammaproteobacteria</taxon>
        <taxon>Oceanospirillales</taxon>
        <taxon>Oceanospirillaceae</taxon>
        <taxon>Amphritea</taxon>
    </lineage>
</organism>
<dbReference type="PANTHER" id="PTHR46124:SF2">
    <property type="entry name" value="D-AMINOACYL-TRNA DEACYLASE"/>
    <property type="match status" value="1"/>
</dbReference>
<dbReference type="CDD" id="cd01310">
    <property type="entry name" value="TatD_DNAse"/>
    <property type="match status" value="1"/>
</dbReference>
<dbReference type="RefSeq" id="WP_126160039.1">
    <property type="nucleotide sequence ID" value="NZ_RQXW01000027.1"/>
</dbReference>
<keyword evidence="2 4" id="KW-0479">Metal-binding</keyword>
<dbReference type="PIRSF" id="PIRSF005902">
    <property type="entry name" value="DNase_TatD"/>
    <property type="match status" value="1"/>
</dbReference>
<feature type="binding site" evidence="4">
    <location>
        <position position="130"/>
    </location>
    <ligand>
        <name>a divalent metal cation</name>
        <dbReference type="ChEBI" id="CHEBI:60240"/>
        <label>2</label>
    </ligand>
</feature>
<dbReference type="GO" id="GO:0046872">
    <property type="term" value="F:metal ion binding"/>
    <property type="evidence" value="ECO:0007669"/>
    <property type="project" value="UniProtKB-KW"/>
</dbReference>
<dbReference type="OrthoDB" id="9810005at2"/>
<comment type="similarity">
    <text evidence="1">Belongs to the metallo-dependent hydrolases superfamily. TatD-type hydrolase family.</text>
</comment>
<comment type="caution">
    <text evidence="5">The sequence shown here is derived from an EMBL/GenBank/DDBJ whole genome shotgun (WGS) entry which is preliminary data.</text>
</comment>
<evidence type="ECO:0000256" key="4">
    <source>
        <dbReference type="PIRSR" id="PIRSR005902-1"/>
    </source>
</evidence>
<evidence type="ECO:0000256" key="3">
    <source>
        <dbReference type="ARBA" id="ARBA00022801"/>
    </source>
</evidence>
<dbReference type="GO" id="GO:0004536">
    <property type="term" value="F:DNA nuclease activity"/>
    <property type="evidence" value="ECO:0007669"/>
    <property type="project" value="InterPro"/>
</dbReference>
<name>A0A430KLG3_9GAMM</name>
<dbReference type="InterPro" id="IPR015991">
    <property type="entry name" value="TatD/YcfH-like"/>
</dbReference>
<evidence type="ECO:0000313" key="6">
    <source>
        <dbReference type="Proteomes" id="UP000283087"/>
    </source>
</evidence>
<sequence length="261" mass="29306">MFVDSHCHLDRLDLSARNNELQAVMDAAKAKDVSRMLCVAIELQQLPDMLQMVKRYDNVFASAGVHPLHVVEGMPEIADLLGYAADPKVVALGETGLDYFYQKDSIELQQESFVRHLKASATSRLPVIVHTRDAREDTLTLLRQHADPTVGGVLHCFTENWAMAQQAMELNYMISFSGIITFRNAAELREVVRQVPMENLLIETDSPYLAPVPYRGKPNEPQYVVEVAQCVADIKGLRIEEVAEITSDNFDRMFNKVTQAG</sequence>
<feature type="binding site" evidence="4">
    <location>
        <position position="155"/>
    </location>
    <ligand>
        <name>a divalent metal cation</name>
        <dbReference type="ChEBI" id="CHEBI:60240"/>
        <label>2</label>
    </ligand>
</feature>
<keyword evidence="6" id="KW-1185">Reference proteome</keyword>
<dbReference type="InterPro" id="IPR018228">
    <property type="entry name" value="DNase_TatD-rel_CS"/>
</dbReference>
<dbReference type="PANTHER" id="PTHR46124">
    <property type="entry name" value="D-AMINOACYL-TRNA DEACYLASE"/>
    <property type="match status" value="1"/>
</dbReference>
<dbReference type="GO" id="GO:0005829">
    <property type="term" value="C:cytosol"/>
    <property type="evidence" value="ECO:0007669"/>
    <property type="project" value="TreeGrafter"/>
</dbReference>
<dbReference type="PROSITE" id="PS01090">
    <property type="entry name" value="TATD_2"/>
    <property type="match status" value="1"/>
</dbReference>
<dbReference type="InterPro" id="IPR001130">
    <property type="entry name" value="TatD-like"/>
</dbReference>
<dbReference type="Proteomes" id="UP000283087">
    <property type="component" value="Unassembled WGS sequence"/>
</dbReference>
<dbReference type="PROSITE" id="PS01137">
    <property type="entry name" value="TATD_1"/>
    <property type="match status" value="1"/>
</dbReference>
<dbReference type="GO" id="GO:0016788">
    <property type="term" value="F:hydrolase activity, acting on ester bonds"/>
    <property type="evidence" value="ECO:0007669"/>
    <property type="project" value="InterPro"/>
</dbReference>
<evidence type="ECO:0000256" key="1">
    <source>
        <dbReference type="ARBA" id="ARBA00009275"/>
    </source>
</evidence>
<proteinExistence type="inferred from homology"/>
<dbReference type="SUPFAM" id="SSF51556">
    <property type="entry name" value="Metallo-dependent hydrolases"/>
    <property type="match status" value="1"/>
</dbReference>
<reference evidence="5 6" key="1">
    <citation type="submission" date="2018-11" db="EMBL/GenBank/DDBJ databases">
        <title>The draft genome sequence of Amphritea opalescens ANRC-JH13T.</title>
        <authorList>
            <person name="Fang Z."/>
            <person name="Zhang Y."/>
            <person name="Han X."/>
        </authorList>
    </citation>
    <scope>NUCLEOTIDE SEQUENCE [LARGE SCALE GENOMIC DNA]</scope>
    <source>
        <strain evidence="5 6">ANRC-JH13</strain>
    </source>
</reference>
<feature type="binding site" evidence="4">
    <location>
        <position position="94"/>
    </location>
    <ligand>
        <name>a divalent metal cation</name>
        <dbReference type="ChEBI" id="CHEBI:60240"/>
        <label>1</label>
    </ligand>
</feature>
<feature type="binding site" evidence="4">
    <location>
        <position position="8"/>
    </location>
    <ligand>
        <name>a divalent metal cation</name>
        <dbReference type="ChEBI" id="CHEBI:60240"/>
        <label>1</label>
    </ligand>
</feature>
<dbReference type="Gene3D" id="3.20.20.140">
    <property type="entry name" value="Metal-dependent hydrolases"/>
    <property type="match status" value="1"/>
</dbReference>
<accession>A0A430KLG3</accession>
<dbReference type="Pfam" id="PF01026">
    <property type="entry name" value="TatD_DNase"/>
    <property type="match status" value="1"/>
</dbReference>
<keyword evidence="3" id="KW-0378">Hydrolase</keyword>
<evidence type="ECO:0000313" key="5">
    <source>
        <dbReference type="EMBL" id="RTE64302.1"/>
    </source>
</evidence>
<dbReference type="NCBIfam" id="TIGR00010">
    <property type="entry name" value="YchF/TatD family DNA exonuclease"/>
    <property type="match status" value="1"/>
</dbReference>
<feature type="binding site" evidence="4">
    <location>
        <position position="205"/>
    </location>
    <ligand>
        <name>a divalent metal cation</name>
        <dbReference type="ChEBI" id="CHEBI:60240"/>
        <label>1</label>
    </ligand>
</feature>
<dbReference type="EMBL" id="RQXW01000027">
    <property type="protein sequence ID" value="RTE64302.1"/>
    <property type="molecule type" value="Genomic_DNA"/>
</dbReference>
<dbReference type="FunFam" id="3.20.20.140:FF:000005">
    <property type="entry name" value="TatD family hydrolase"/>
    <property type="match status" value="1"/>
</dbReference>
<feature type="binding site" evidence="4">
    <location>
        <position position="6"/>
    </location>
    <ligand>
        <name>a divalent metal cation</name>
        <dbReference type="ChEBI" id="CHEBI:60240"/>
        <label>1</label>
    </ligand>
</feature>
<dbReference type="PROSITE" id="PS01091">
    <property type="entry name" value="TATD_3"/>
    <property type="match status" value="1"/>
</dbReference>
<protein>
    <submittedName>
        <fullName evidence="5">TatD family deoxyribonuclease</fullName>
    </submittedName>
</protein>